<feature type="signal peptide" evidence="1">
    <location>
        <begin position="1"/>
        <end position="19"/>
    </location>
</feature>
<dbReference type="EMBL" id="GHJT01000714">
    <property type="protein sequence ID" value="MOY34685.1"/>
    <property type="molecule type" value="Transcribed_RNA"/>
</dbReference>
<feature type="chain" id="PRO_5020029133" evidence="1">
    <location>
        <begin position="20"/>
        <end position="103"/>
    </location>
</feature>
<protein>
    <submittedName>
        <fullName evidence="2">Putative secreted protein</fullName>
    </submittedName>
</protein>
<evidence type="ECO:0000256" key="1">
    <source>
        <dbReference type="SAM" id="SignalP"/>
    </source>
</evidence>
<organism evidence="2">
    <name type="scientific">Ixodes scapularis</name>
    <name type="common">Black-legged tick</name>
    <name type="synonym">Deer tick</name>
    <dbReference type="NCBI Taxonomy" id="6945"/>
    <lineage>
        <taxon>Eukaryota</taxon>
        <taxon>Metazoa</taxon>
        <taxon>Ecdysozoa</taxon>
        <taxon>Arthropoda</taxon>
        <taxon>Chelicerata</taxon>
        <taxon>Arachnida</taxon>
        <taxon>Acari</taxon>
        <taxon>Parasitiformes</taxon>
        <taxon>Ixodida</taxon>
        <taxon>Ixodoidea</taxon>
        <taxon>Ixodidae</taxon>
        <taxon>Ixodinae</taxon>
        <taxon>Ixodes</taxon>
    </lineage>
</organism>
<proteinExistence type="predicted"/>
<dbReference type="AlphaFoldDB" id="A0A4D5RC61"/>
<name>A0A4D5RC61_IXOSC</name>
<reference evidence="2" key="1">
    <citation type="submission" date="2019-04" db="EMBL/GenBank/DDBJ databases">
        <title>An insight into the mialome of Ixodes scapularis.</title>
        <authorList>
            <person name="Ribeiro J.M."/>
            <person name="Mather T.N."/>
            <person name="Karim S."/>
        </authorList>
    </citation>
    <scope>NUCLEOTIDE SEQUENCE</scope>
</reference>
<sequence length="103" mass="10495">MAVTHSCLCLVGAAAPVSCCVSPSCCRRSPLDAAGARVCVCGGALHTPVVMCSPPVLGRLQPSCMTTELGSRPEVVQALRNPDACRRAALIGSGCEIETKGIV</sequence>
<accession>A0A4D5RC61</accession>
<keyword evidence="1" id="KW-0732">Signal</keyword>
<evidence type="ECO:0000313" key="2">
    <source>
        <dbReference type="EMBL" id="MOY34685.1"/>
    </source>
</evidence>